<keyword evidence="2" id="KW-0812">Transmembrane</keyword>
<evidence type="ECO:0000256" key="2">
    <source>
        <dbReference type="SAM" id="Phobius"/>
    </source>
</evidence>
<feature type="transmembrane region" description="Helical" evidence="2">
    <location>
        <begin position="247"/>
        <end position="267"/>
    </location>
</feature>
<sequence>MLGGPSRSGRPAPRAFRRARSVDVRSILDNPPAQFGGPRFHEPDAYVPPEPQEPDTFGGPLFAEPAARTPHPREALDDVAPDPDALHAVRRTTIVTGPAADVLPPRDPARLLADPPGSSGAETTVRLASIVVDDEDDEDLEDDDLDELDDLAGDDGVLWARDPGPAPLVPEARRTTVVLSERRARARPVRNVETLQEGSVVGDLLRTDLIRSQLGLALRFAVAAGLFLGLLPLALALFPVIGETELLGFRLPWLLLGAAVYPFLWLLGRLHTRSAERIEREFADQVQD</sequence>
<proteinExistence type="predicted"/>
<evidence type="ECO:0000313" key="3">
    <source>
        <dbReference type="EMBL" id="CAA9422321.1"/>
    </source>
</evidence>
<keyword evidence="2" id="KW-0472">Membrane</keyword>
<feature type="transmembrane region" description="Helical" evidence="2">
    <location>
        <begin position="216"/>
        <end position="241"/>
    </location>
</feature>
<accession>A0A6J4PRV7</accession>
<name>A0A6J4PRV7_9PSEU</name>
<dbReference type="EMBL" id="CADCUS010000403">
    <property type="protein sequence ID" value="CAA9422321.1"/>
    <property type="molecule type" value="Genomic_DNA"/>
</dbReference>
<reference evidence="3" key="1">
    <citation type="submission" date="2020-02" db="EMBL/GenBank/DDBJ databases">
        <authorList>
            <person name="Meier V. D."/>
        </authorList>
    </citation>
    <scope>NUCLEOTIDE SEQUENCE</scope>
    <source>
        <strain evidence="3">AVDCRST_MAG66</strain>
    </source>
</reference>
<feature type="compositionally biased region" description="Low complexity" evidence="1">
    <location>
        <begin position="1"/>
        <end position="14"/>
    </location>
</feature>
<dbReference type="AlphaFoldDB" id="A0A6J4PRV7"/>
<evidence type="ECO:0000256" key="1">
    <source>
        <dbReference type="SAM" id="MobiDB-lite"/>
    </source>
</evidence>
<gene>
    <name evidence="3" type="ORF">AVDCRST_MAG66-2739</name>
</gene>
<protein>
    <submittedName>
        <fullName evidence="3">Uncharacterized protein</fullName>
    </submittedName>
</protein>
<feature type="region of interest" description="Disordered" evidence="1">
    <location>
        <begin position="1"/>
        <end position="80"/>
    </location>
</feature>
<organism evidence="3">
    <name type="scientific">uncultured Pseudonocardia sp</name>
    <dbReference type="NCBI Taxonomy" id="211455"/>
    <lineage>
        <taxon>Bacteria</taxon>
        <taxon>Bacillati</taxon>
        <taxon>Actinomycetota</taxon>
        <taxon>Actinomycetes</taxon>
        <taxon>Pseudonocardiales</taxon>
        <taxon>Pseudonocardiaceae</taxon>
        <taxon>Pseudonocardia</taxon>
        <taxon>environmental samples</taxon>
    </lineage>
</organism>
<keyword evidence="2" id="KW-1133">Transmembrane helix</keyword>